<keyword evidence="6 12" id="KW-1133">Transmembrane helix</keyword>
<organism evidence="15 16">
    <name type="scientific">Strongyloides stercoralis</name>
    <name type="common">Threadworm</name>
    <dbReference type="NCBI Taxonomy" id="6248"/>
    <lineage>
        <taxon>Eukaryota</taxon>
        <taxon>Metazoa</taxon>
        <taxon>Ecdysozoa</taxon>
        <taxon>Nematoda</taxon>
        <taxon>Chromadorea</taxon>
        <taxon>Rhabditida</taxon>
        <taxon>Tylenchina</taxon>
        <taxon>Panagrolaimomorpha</taxon>
        <taxon>Strongyloidoidea</taxon>
        <taxon>Strongyloididae</taxon>
        <taxon>Strongyloides</taxon>
    </lineage>
</organism>
<dbReference type="Gene3D" id="3.10.120.10">
    <property type="entry name" value="Cytochrome b5-like heme/steroid binding domain"/>
    <property type="match status" value="1"/>
</dbReference>
<dbReference type="Pfam" id="PF04442">
    <property type="entry name" value="CtaG_Cox11"/>
    <property type="match status" value="1"/>
</dbReference>
<dbReference type="PRINTS" id="PR00406">
    <property type="entry name" value="CYTB5RDTASE"/>
</dbReference>
<evidence type="ECO:0000313" key="15">
    <source>
        <dbReference type="Proteomes" id="UP000035681"/>
    </source>
</evidence>
<dbReference type="SMART" id="SM01117">
    <property type="entry name" value="Cyt-b5"/>
    <property type="match status" value="1"/>
</dbReference>
<keyword evidence="15" id="KW-1185">Reference proteome</keyword>
<dbReference type="GO" id="GO:0020037">
    <property type="term" value="F:heme binding"/>
    <property type="evidence" value="ECO:0007669"/>
    <property type="project" value="InterPro"/>
</dbReference>
<dbReference type="GO" id="GO:0005743">
    <property type="term" value="C:mitochondrial inner membrane"/>
    <property type="evidence" value="ECO:0007669"/>
    <property type="project" value="UniProtKB-SubCell"/>
</dbReference>
<comment type="subcellular location">
    <subcellularLocation>
        <location evidence="2">Mitochondrion inner membrane</location>
        <topology evidence="2">Single-pass membrane protein</topology>
        <orientation evidence="2">Intermembrane side</orientation>
    </subcellularLocation>
</comment>
<dbReference type="GO" id="GO:0016491">
    <property type="term" value="F:oxidoreductase activity"/>
    <property type="evidence" value="ECO:0007669"/>
    <property type="project" value="InterPro"/>
</dbReference>
<evidence type="ECO:0000256" key="11">
    <source>
        <dbReference type="ARBA" id="ARBA00068998"/>
    </source>
</evidence>
<dbReference type="InterPro" id="IPR017927">
    <property type="entry name" value="FAD-bd_FR_type"/>
</dbReference>
<evidence type="ECO:0000256" key="3">
    <source>
        <dbReference type="ARBA" id="ARBA00022617"/>
    </source>
</evidence>
<sequence>KYRKRKKVFHSTSMNLSIPIPKFFKKGDRTTADGRNKVALKPGRGINDWIAKSNSRKNPFNEHNPVTLDELSKHNKPNDCWIVLNGKVFDVTEYLEYHPGGVSEIANYGGKDATDAFIDIHSWINYNMFLKNYCVGIFKGRFPKVSKIDSLIEEEDFEKEQSQIIISEKKICFTKISTNILHISSEFWKTLEKCSLSYFVIDDKLHIKVKDYKDDSYFFNYESFSKLCNLKLDISCLNDKVIVKSDIPLPLVAFNEYKWTVKKNPPPIYLKGSIIKKEKITHDMFHLSVALPKDSYIGIPIGHHVALRLLVRNNKISRPYTPIIINENVIEFLIKIYEDGLLTPSIGSLQEGDSIEISDSIGKLNFVDGEKNNKECLCIAAGSGLTPMIRIIEDRVKKGINTNLLLFNKKFEDIVSSNYFPLQDDNFTITNILSDEKSIEIDKNNKMMSTTTIGRINEKLFDNLPNIKESQIFICGPWNFTNIAEEILNKLNASNCVSSMISLLHLVKFTRSMSTRRVMVPTLQKIISTNQVRHFASQPKNKEGNRDTMYYVLSLGVLFVGLSFAAIPLYRIFCESTSFAGTTQVSKDFDKIQNMEKVRDRLIKVQFNADVPSSMRWHFKPLQDEIYVHPGETALAFYTAKNPTEKPIIGISSYNLTPYQAAYYFNKIQCFCFEEQILNPGEEVDLPVFFFIDPDYANDPALEHLDNILLSYTFFEAQKNLKLPDPFDPKNRPNVKNTQSTCCYYKKIVRLIDK</sequence>
<dbReference type="FunFam" id="2.60.370.10:FF:000001">
    <property type="entry name" value="COX11 cytochrome c oxidase assembly homolog"/>
    <property type="match status" value="1"/>
</dbReference>
<dbReference type="Proteomes" id="UP000035681">
    <property type="component" value="Unplaced"/>
</dbReference>
<dbReference type="InterPro" id="IPR023471">
    <property type="entry name" value="CtaG/Cox11_dom_sf"/>
</dbReference>
<accession>A0AAF5D0E8</accession>
<evidence type="ECO:0000256" key="12">
    <source>
        <dbReference type="SAM" id="Phobius"/>
    </source>
</evidence>
<dbReference type="Pfam" id="PF00970">
    <property type="entry name" value="FAD_binding_6"/>
    <property type="match status" value="1"/>
</dbReference>
<feature type="domain" description="Cytochrome b5 heme-binding" evidence="13">
    <location>
        <begin position="63"/>
        <end position="139"/>
    </location>
</feature>
<dbReference type="WBParaSite" id="TCONS_00004808.p1">
    <property type="protein sequence ID" value="TCONS_00004808.p1"/>
    <property type="gene ID" value="XLOC_002849"/>
</dbReference>
<dbReference type="PROSITE" id="PS50255">
    <property type="entry name" value="CYTOCHROME_B5_2"/>
    <property type="match status" value="1"/>
</dbReference>
<dbReference type="PANTHER" id="PTHR21320:SF3">
    <property type="entry name" value="CYTOCHROME C OXIDASE ASSEMBLY PROTEIN COX11, MITOCHONDRIAL-RELATED"/>
    <property type="match status" value="1"/>
</dbReference>
<dbReference type="NCBIfam" id="NF003465">
    <property type="entry name" value="PRK05089.1"/>
    <property type="match status" value="1"/>
</dbReference>
<dbReference type="PROSITE" id="PS51384">
    <property type="entry name" value="FAD_FR"/>
    <property type="match status" value="1"/>
</dbReference>
<keyword evidence="8" id="KW-0408">Iron</keyword>
<evidence type="ECO:0000256" key="6">
    <source>
        <dbReference type="ARBA" id="ARBA00022989"/>
    </source>
</evidence>
<evidence type="ECO:0000256" key="7">
    <source>
        <dbReference type="ARBA" id="ARBA00023002"/>
    </source>
</evidence>
<proteinExistence type="inferred from homology"/>
<evidence type="ECO:0000256" key="2">
    <source>
        <dbReference type="ARBA" id="ARBA00004243"/>
    </source>
</evidence>
<dbReference type="Gene3D" id="3.40.50.80">
    <property type="entry name" value="Nucleotide-binding domain of ferredoxin-NADP reductase (FNR) module"/>
    <property type="match status" value="1"/>
</dbReference>
<comment type="subunit">
    <text evidence="10">Interacts with CNNM4/ACDP4. Interacts with RANBP2.</text>
</comment>
<dbReference type="PROSITE" id="PS00191">
    <property type="entry name" value="CYTOCHROME_B5_1"/>
    <property type="match status" value="1"/>
</dbReference>
<dbReference type="InterPro" id="IPR001199">
    <property type="entry name" value="Cyt_B5-like_heme/steroid-bd"/>
</dbReference>
<evidence type="ECO:0000256" key="5">
    <source>
        <dbReference type="ARBA" id="ARBA00022723"/>
    </source>
</evidence>
<dbReference type="Gene3D" id="2.40.30.10">
    <property type="entry name" value="Translation factors"/>
    <property type="match status" value="1"/>
</dbReference>
<evidence type="ECO:0000256" key="8">
    <source>
        <dbReference type="ARBA" id="ARBA00023004"/>
    </source>
</evidence>
<reference evidence="16" key="1">
    <citation type="submission" date="2024-02" db="UniProtKB">
        <authorList>
            <consortium name="WormBaseParasite"/>
        </authorList>
    </citation>
    <scope>IDENTIFICATION</scope>
</reference>
<evidence type="ECO:0000259" key="14">
    <source>
        <dbReference type="PROSITE" id="PS51384"/>
    </source>
</evidence>
<dbReference type="PANTHER" id="PTHR21320">
    <property type="entry name" value="CYTOCHROME C OXIDASE ASSEMBLY PROTEIN COX11-RELATED"/>
    <property type="match status" value="1"/>
</dbReference>
<keyword evidence="4 12" id="KW-0812">Transmembrane</keyword>
<dbReference type="SUPFAM" id="SSF52343">
    <property type="entry name" value="Ferredoxin reductase-like, C-terminal NADP-linked domain"/>
    <property type="match status" value="1"/>
</dbReference>
<name>A0AAF5D0E8_STRER</name>
<evidence type="ECO:0000256" key="4">
    <source>
        <dbReference type="ARBA" id="ARBA00022692"/>
    </source>
</evidence>
<comment type="function">
    <text evidence="1">Exerts its effect at some terminal stage of cytochrome c oxidase synthesis, probably by being involved in the insertion of the copper B into subunit I.</text>
</comment>
<dbReference type="InterPro" id="IPR018506">
    <property type="entry name" value="Cyt_B5_heme-BS"/>
</dbReference>
<protein>
    <recommendedName>
        <fullName evidence="11">Cytochrome c oxidase assembly protein COX11, mitochondrial</fullName>
    </recommendedName>
</protein>
<dbReference type="HAMAP" id="MF_00155">
    <property type="entry name" value="CtaG"/>
    <property type="match status" value="1"/>
</dbReference>
<dbReference type="GO" id="GO:0005507">
    <property type="term" value="F:copper ion binding"/>
    <property type="evidence" value="ECO:0007669"/>
    <property type="project" value="InterPro"/>
</dbReference>
<evidence type="ECO:0000256" key="9">
    <source>
        <dbReference type="ARBA" id="ARBA00023136"/>
    </source>
</evidence>
<dbReference type="Gene3D" id="2.60.370.10">
    <property type="entry name" value="Ctag/Cox11"/>
    <property type="match status" value="1"/>
</dbReference>
<keyword evidence="7" id="KW-0560">Oxidoreductase</keyword>
<dbReference type="SUPFAM" id="SSF63380">
    <property type="entry name" value="Riboflavin synthase domain-like"/>
    <property type="match status" value="1"/>
</dbReference>
<dbReference type="InterPro" id="IPR039261">
    <property type="entry name" value="FNR_nucleotide-bd"/>
</dbReference>
<evidence type="ECO:0000259" key="13">
    <source>
        <dbReference type="PROSITE" id="PS50255"/>
    </source>
</evidence>
<dbReference type="CDD" id="cd06183">
    <property type="entry name" value="cyt_b5_reduct_like"/>
    <property type="match status" value="1"/>
</dbReference>
<evidence type="ECO:0000256" key="1">
    <source>
        <dbReference type="ARBA" id="ARBA00004007"/>
    </source>
</evidence>
<evidence type="ECO:0000256" key="10">
    <source>
        <dbReference type="ARBA" id="ARBA00063165"/>
    </source>
</evidence>
<keyword evidence="3" id="KW-0349">Heme</keyword>
<dbReference type="InterPro" id="IPR001433">
    <property type="entry name" value="OxRdtase_FAD/NAD-bd"/>
</dbReference>
<dbReference type="InterPro" id="IPR008333">
    <property type="entry name" value="Cbr1-like_FAD-bd_dom"/>
</dbReference>
<dbReference type="Pfam" id="PF00173">
    <property type="entry name" value="Cyt-b5"/>
    <property type="match status" value="1"/>
</dbReference>
<dbReference type="InterPro" id="IPR007533">
    <property type="entry name" value="Cyt_c_oxidase_assmbl_CtaG"/>
</dbReference>
<evidence type="ECO:0000313" key="16">
    <source>
        <dbReference type="WBParaSite" id="TCONS_00004808.p1"/>
    </source>
</evidence>
<dbReference type="InterPro" id="IPR017938">
    <property type="entry name" value="Riboflavin_synthase-like_b-brl"/>
</dbReference>
<keyword evidence="9 12" id="KW-0472">Membrane</keyword>
<feature type="domain" description="FAD-binding FR-type" evidence="14">
    <location>
        <begin position="267"/>
        <end position="367"/>
    </location>
</feature>
<dbReference type="AlphaFoldDB" id="A0AAF5D0E8"/>
<dbReference type="Pfam" id="PF00175">
    <property type="entry name" value="NAD_binding_1"/>
    <property type="match status" value="1"/>
</dbReference>
<dbReference type="SUPFAM" id="SSF55856">
    <property type="entry name" value="Cytochrome b5-like heme/steroid binding domain"/>
    <property type="match status" value="1"/>
</dbReference>
<dbReference type="InterPro" id="IPR036400">
    <property type="entry name" value="Cyt_B5-like_heme/steroid_sf"/>
</dbReference>
<keyword evidence="5" id="KW-0479">Metal-binding</keyword>
<feature type="transmembrane region" description="Helical" evidence="12">
    <location>
        <begin position="550"/>
        <end position="570"/>
    </location>
</feature>
<dbReference type="SUPFAM" id="SSF110111">
    <property type="entry name" value="Ctag/Cox11"/>
    <property type="match status" value="1"/>
</dbReference>